<protein>
    <recommendedName>
        <fullName evidence="1">Endonuclease/exonuclease/phosphatase domain-containing protein</fullName>
    </recommendedName>
</protein>
<gene>
    <name evidence="2" type="ORF">DAY19_13870</name>
</gene>
<evidence type="ECO:0000313" key="3">
    <source>
        <dbReference type="Proteomes" id="UP000443582"/>
    </source>
</evidence>
<dbReference type="Gene3D" id="3.60.10.10">
    <property type="entry name" value="Endonuclease/exonuclease/phosphatase"/>
    <property type="match status" value="1"/>
</dbReference>
<dbReference type="InterPro" id="IPR005135">
    <property type="entry name" value="Endo/exonuclease/phosphatase"/>
</dbReference>
<name>A0ABY0IDM5_9BACT</name>
<dbReference type="EMBL" id="QDKL01000003">
    <property type="protein sequence ID" value="RZF21062.1"/>
    <property type="molecule type" value="Genomic_DNA"/>
</dbReference>
<proteinExistence type="predicted"/>
<evidence type="ECO:0000259" key="1">
    <source>
        <dbReference type="Pfam" id="PF19580"/>
    </source>
</evidence>
<dbReference type="Proteomes" id="UP000443582">
    <property type="component" value="Unassembled WGS sequence"/>
</dbReference>
<dbReference type="RefSeq" id="WP_115363494.1">
    <property type="nucleotide sequence ID" value="NZ_QDKL01000003.1"/>
</dbReference>
<feature type="domain" description="Endonuclease/exonuclease/phosphatase" evidence="1">
    <location>
        <begin position="34"/>
        <end position="300"/>
    </location>
</feature>
<dbReference type="InterPro" id="IPR036691">
    <property type="entry name" value="Endo/exonu/phosph_ase_sf"/>
</dbReference>
<organism evidence="2 3">
    <name type="scientific">Halobacteriovorax vibrionivorans</name>
    <dbReference type="NCBI Taxonomy" id="2152716"/>
    <lineage>
        <taxon>Bacteria</taxon>
        <taxon>Pseudomonadati</taxon>
        <taxon>Bdellovibrionota</taxon>
        <taxon>Bacteriovoracia</taxon>
        <taxon>Bacteriovoracales</taxon>
        <taxon>Halobacteriovoraceae</taxon>
        <taxon>Halobacteriovorax</taxon>
    </lineage>
</organism>
<keyword evidence="3" id="KW-1185">Reference proteome</keyword>
<reference evidence="3" key="1">
    <citation type="journal article" date="2019" name="Int. J. Syst. Evol. Microbiol.">
        <title>Halobacteriovorax valvorus sp. nov., a novel prokaryotic predator isolated from coastal seawater of China.</title>
        <authorList>
            <person name="Chen M.-X."/>
        </authorList>
    </citation>
    <scope>NUCLEOTIDE SEQUENCE [LARGE SCALE GENOMIC DNA]</scope>
    <source>
        <strain evidence="3">BL9</strain>
    </source>
</reference>
<sequence length="304" mass="35998">MKQIEICIYNLENFFIRDAFDNPPNINYFKSKLNLNQLKQVFTEIDADIYALTEVGQVESLVYFNEVYLNESYEIFHQQGNSDRGIENAFLVRKGLEFEFEHLSHTNKEIDFQLHDEDDNDYFLSRDFSHLRVNSKKGEHLLSLFNVHLKSQRDDDTGHDFRSVRRRQAELELLLKVYKEEKKQYPSTPILLCGDFNGNASNENTDEEFKVIYKETDLKDVLSMRQLPLQYRTTFYQFVGQAAHQLQLDYIFMEESFGHRLMDAAVYQYKNSTGRLIGPPRRRGDIWNNPSDHYPVYAIIKIQD</sequence>
<dbReference type="Pfam" id="PF19580">
    <property type="entry name" value="Exo_endo_phos_3"/>
    <property type="match status" value="1"/>
</dbReference>
<dbReference type="SUPFAM" id="SSF56219">
    <property type="entry name" value="DNase I-like"/>
    <property type="match status" value="1"/>
</dbReference>
<comment type="caution">
    <text evidence="2">The sequence shown here is derived from an EMBL/GenBank/DDBJ whole genome shotgun (WGS) entry which is preliminary data.</text>
</comment>
<evidence type="ECO:0000313" key="2">
    <source>
        <dbReference type="EMBL" id="RZF21062.1"/>
    </source>
</evidence>
<accession>A0ABY0IDM5</accession>